<dbReference type="RefSeq" id="WP_116079103.1">
    <property type="nucleotide sequence ID" value="NZ_PQWM01000077.1"/>
</dbReference>
<name>A0A3D8WTK7_PRIMG</name>
<protein>
    <submittedName>
        <fullName evidence="3">Uncharacterized protein</fullName>
    </submittedName>
</protein>
<dbReference type="EMBL" id="PQWM01000077">
    <property type="protein sequence ID" value="RDZ05535.1"/>
    <property type="molecule type" value="Genomic_DNA"/>
</dbReference>
<dbReference type="InterPro" id="IPR003491">
    <property type="entry name" value="REP-like_C"/>
</dbReference>
<proteinExistence type="predicted"/>
<feature type="domain" description="Replication initiation protein-like C-terminal" evidence="1">
    <location>
        <begin position="123"/>
        <end position="317"/>
    </location>
</feature>
<evidence type="ECO:0000313" key="4">
    <source>
        <dbReference type="Proteomes" id="UP000256519"/>
    </source>
</evidence>
<accession>A0A3D8WTK7</accession>
<dbReference type="Pfam" id="PF18106">
    <property type="entry name" value="Rol_Rep_N"/>
    <property type="match status" value="1"/>
</dbReference>
<evidence type="ECO:0000259" key="2">
    <source>
        <dbReference type="Pfam" id="PF18106"/>
    </source>
</evidence>
<feature type="domain" description="Rolling Circle replication initiation protein N-terminal" evidence="2">
    <location>
        <begin position="28"/>
        <end position="113"/>
    </location>
</feature>
<gene>
    <name evidence="3" type="ORF">C3744_29475</name>
</gene>
<evidence type="ECO:0000313" key="3">
    <source>
        <dbReference type="EMBL" id="RDZ05535.1"/>
    </source>
</evidence>
<dbReference type="Proteomes" id="UP000256519">
    <property type="component" value="Unassembled WGS sequence"/>
</dbReference>
<evidence type="ECO:0000259" key="1">
    <source>
        <dbReference type="Pfam" id="PF02486"/>
    </source>
</evidence>
<dbReference type="Pfam" id="PF02486">
    <property type="entry name" value="Rep_trans"/>
    <property type="match status" value="1"/>
</dbReference>
<dbReference type="InterPro" id="IPR040819">
    <property type="entry name" value="Rol_Rep_N"/>
</dbReference>
<sequence length="366" mass="42105">MRDLAENNVLPLYSNRGAQNTSRSGLRACVDWVQATFKNVEVEQLIQDVLQLDLSMFYDTAKGGLGYKSCKQFGNISVFYDGKEDMGIHLQMTGQGCREYEALGKSTWKRLFFDCFSFCHDVKFPRLDVAIDDFEGYFKIPSLIRKIKNGELVSKFKRARKVEDIEIDTGDVKGTTIYYGSGQSRIQIRMYEKNHERQSKGFELEEGLEVWNRTEIQARDERATKIAEIIMLGEDSPETIGQVVAGILKYYLRFTVKGRDSNRARWKTAPFWNKFLGNVEALRLTDVAPDRTVERTFNWVSNQVAPSLAVLLEAFDGDMEILKGFALEGKERLTEKEYKMIESFKNEQKKYSLVGTLESITNKHLF</sequence>
<reference evidence="3" key="1">
    <citation type="journal article" date="2018" name="Appl. Environ. Microbiol.">
        <title>Antimicrobial susceptibility testing and tentative epidemiological cut-off values of five Bacillus species relevant for use as animal feed additives or for plant protection.</title>
        <authorList>
            <person name="Agerso Y."/>
            <person name="Stuer-Lauridsen B."/>
            <person name="Bjerre K."/>
            <person name="Jensen M.G."/>
            <person name="Johansen E."/>
            <person name="Bennedsen M."/>
            <person name="Brockmann E."/>
            <person name="Nielsen B."/>
        </authorList>
    </citation>
    <scope>NUCLEOTIDE SEQUENCE [LARGE SCALE GENOMIC DNA]</scope>
    <source>
        <strain evidence="3">CHCC20162</strain>
    </source>
</reference>
<comment type="caution">
    <text evidence="3">The sequence shown here is derived from an EMBL/GenBank/DDBJ whole genome shotgun (WGS) entry which is preliminary data.</text>
</comment>
<dbReference type="AlphaFoldDB" id="A0A3D8WTK7"/>
<organism evidence="3 4">
    <name type="scientific">Priestia megaterium</name>
    <name type="common">Bacillus megaterium</name>
    <dbReference type="NCBI Taxonomy" id="1404"/>
    <lineage>
        <taxon>Bacteria</taxon>
        <taxon>Bacillati</taxon>
        <taxon>Bacillota</taxon>
        <taxon>Bacilli</taxon>
        <taxon>Bacillales</taxon>
        <taxon>Bacillaceae</taxon>
        <taxon>Priestia</taxon>
    </lineage>
</organism>